<dbReference type="Gene3D" id="3.40.190.10">
    <property type="entry name" value="Periplasmic binding protein-like II"/>
    <property type="match status" value="1"/>
</dbReference>
<keyword evidence="2" id="KW-0813">Transport</keyword>
<feature type="domain" description="Solute-binding protein family 5" evidence="5">
    <location>
        <begin position="84"/>
        <end position="436"/>
    </location>
</feature>
<evidence type="ECO:0000313" key="6">
    <source>
        <dbReference type="EMBL" id="MDP9820783.1"/>
    </source>
</evidence>
<evidence type="ECO:0000256" key="4">
    <source>
        <dbReference type="SAM" id="SignalP"/>
    </source>
</evidence>
<gene>
    <name evidence="6" type="ORF">J2S59_000592</name>
</gene>
<dbReference type="PIRSF" id="PIRSF002741">
    <property type="entry name" value="MppA"/>
    <property type="match status" value="1"/>
</dbReference>
<evidence type="ECO:0000256" key="1">
    <source>
        <dbReference type="ARBA" id="ARBA00005695"/>
    </source>
</evidence>
<dbReference type="SUPFAM" id="SSF53850">
    <property type="entry name" value="Periplasmic binding protein-like II"/>
    <property type="match status" value="1"/>
</dbReference>
<dbReference type="EMBL" id="JAUSQM010000001">
    <property type="protein sequence ID" value="MDP9820783.1"/>
    <property type="molecule type" value="Genomic_DNA"/>
</dbReference>
<name>A0ABT9NK39_9ACTN</name>
<dbReference type="Gene3D" id="3.90.76.10">
    <property type="entry name" value="Dipeptide-binding Protein, Domain 1"/>
    <property type="match status" value="1"/>
</dbReference>
<evidence type="ECO:0000259" key="5">
    <source>
        <dbReference type="Pfam" id="PF00496"/>
    </source>
</evidence>
<dbReference type="InterPro" id="IPR039424">
    <property type="entry name" value="SBP_5"/>
</dbReference>
<protein>
    <submittedName>
        <fullName evidence="6">Peptide/nickel transport system substrate-binding protein</fullName>
    </submittedName>
</protein>
<organism evidence="6 7">
    <name type="scientific">Nocardioides massiliensis</name>
    <dbReference type="NCBI Taxonomy" id="1325935"/>
    <lineage>
        <taxon>Bacteria</taxon>
        <taxon>Bacillati</taxon>
        <taxon>Actinomycetota</taxon>
        <taxon>Actinomycetes</taxon>
        <taxon>Propionibacteriales</taxon>
        <taxon>Nocardioidaceae</taxon>
        <taxon>Nocardioides</taxon>
    </lineage>
</organism>
<comment type="similarity">
    <text evidence="1">Belongs to the bacterial solute-binding protein 5 family.</text>
</comment>
<evidence type="ECO:0000313" key="7">
    <source>
        <dbReference type="Proteomes" id="UP001240447"/>
    </source>
</evidence>
<feature type="chain" id="PRO_5046745056" evidence="4">
    <location>
        <begin position="34"/>
        <end position="525"/>
    </location>
</feature>
<feature type="signal peptide" evidence="4">
    <location>
        <begin position="1"/>
        <end position="33"/>
    </location>
</feature>
<sequence length="525" mass="56593">MRISRLSQGVAVFAAGLMLAACSGSQSSSPSNAGDDGAVDPAGVLKIGYTTYASQLDPHKETPPDRTFLHVIYDRLFALNSDWTVQPMLAESWEFSTDGLELTIKLRTDAEFHDGAPVNAEAVKFSLERGQTLTGSTVANLLSNISEVEVVDDSTVSLTLAEPDSALPNRLATMAGAVINPAIAETREIGLDPAGAGSGPYEVTEFKPSESATFKSVENHWQEGAGQLAELQIIGIPESQTRMAALQSGAVDVITIKQDQMVEAQALEDSGSHVLRMYDSPLHYALMLRSDRSEFANPEVRHALSYAIDREAISEQLLDGECTATAQPWPKGMIGHDDALDSVYEYDPEKAEQLLADAGLAGGFKFEAVVNTGLSPQQEIAQVVQTQLADVGVEMEIAPVQSTEATVQFRNNDRDAYLHVINGESDPSLTIANNLLGVYNLASGDAADKLRDLAVKGVDPALDAAARDANYREISSLFSDEQWYLPICFQPTMYLFPTDAVGDEDFSLAWTGMFDARFLARATAD</sequence>
<keyword evidence="7" id="KW-1185">Reference proteome</keyword>
<reference evidence="6 7" key="1">
    <citation type="submission" date="2023-07" db="EMBL/GenBank/DDBJ databases">
        <title>Sequencing the genomes of 1000 actinobacteria strains.</title>
        <authorList>
            <person name="Klenk H.-P."/>
        </authorList>
    </citation>
    <scope>NUCLEOTIDE SEQUENCE [LARGE SCALE GENOMIC DNA]</scope>
    <source>
        <strain evidence="6 7">GD13</strain>
    </source>
</reference>
<keyword evidence="3 4" id="KW-0732">Signal</keyword>
<accession>A0ABT9NK39</accession>
<proteinExistence type="inferred from homology"/>
<dbReference type="RefSeq" id="WP_181642285.1">
    <property type="nucleotide sequence ID" value="NZ_CCXJ01000606.1"/>
</dbReference>
<dbReference type="PANTHER" id="PTHR30290">
    <property type="entry name" value="PERIPLASMIC BINDING COMPONENT OF ABC TRANSPORTER"/>
    <property type="match status" value="1"/>
</dbReference>
<dbReference type="PANTHER" id="PTHR30290:SF9">
    <property type="entry name" value="OLIGOPEPTIDE-BINDING PROTEIN APPA"/>
    <property type="match status" value="1"/>
</dbReference>
<dbReference type="Gene3D" id="3.10.105.10">
    <property type="entry name" value="Dipeptide-binding Protein, Domain 3"/>
    <property type="match status" value="1"/>
</dbReference>
<evidence type="ECO:0000256" key="3">
    <source>
        <dbReference type="ARBA" id="ARBA00022729"/>
    </source>
</evidence>
<dbReference type="Pfam" id="PF00496">
    <property type="entry name" value="SBP_bac_5"/>
    <property type="match status" value="1"/>
</dbReference>
<comment type="caution">
    <text evidence="6">The sequence shown here is derived from an EMBL/GenBank/DDBJ whole genome shotgun (WGS) entry which is preliminary data.</text>
</comment>
<dbReference type="PROSITE" id="PS51257">
    <property type="entry name" value="PROKAR_LIPOPROTEIN"/>
    <property type="match status" value="1"/>
</dbReference>
<dbReference type="InterPro" id="IPR000914">
    <property type="entry name" value="SBP_5_dom"/>
</dbReference>
<dbReference type="InterPro" id="IPR030678">
    <property type="entry name" value="Peptide/Ni-bd"/>
</dbReference>
<evidence type="ECO:0000256" key="2">
    <source>
        <dbReference type="ARBA" id="ARBA00022448"/>
    </source>
</evidence>
<dbReference type="Proteomes" id="UP001240447">
    <property type="component" value="Unassembled WGS sequence"/>
</dbReference>